<dbReference type="AlphaFoldDB" id="A0A432ZM97"/>
<dbReference type="EMBL" id="PIQG01000001">
    <property type="protein sequence ID" value="RUO79009.1"/>
    <property type="molecule type" value="Genomic_DNA"/>
</dbReference>
<sequence>MKASIVIVTAFVASVASAPSLASKADIEKTMSSAIAAQVQVIQTEIVAATKNALDETVESWKQAFVDTDEDMIEVAAVAEANANADID</sequence>
<keyword evidence="1" id="KW-0732">Signal</keyword>
<dbReference type="Proteomes" id="UP000288279">
    <property type="component" value="Unassembled WGS sequence"/>
</dbReference>
<proteinExistence type="predicted"/>
<evidence type="ECO:0000313" key="3">
    <source>
        <dbReference type="Proteomes" id="UP000288279"/>
    </source>
</evidence>
<name>A0A432ZM97_9GAMM</name>
<evidence type="ECO:0000313" key="2">
    <source>
        <dbReference type="EMBL" id="RUO79009.1"/>
    </source>
</evidence>
<dbReference type="RefSeq" id="WP_126824182.1">
    <property type="nucleotide sequence ID" value="NZ_PIQG01000001.1"/>
</dbReference>
<evidence type="ECO:0000256" key="1">
    <source>
        <dbReference type="SAM" id="SignalP"/>
    </source>
</evidence>
<protein>
    <submittedName>
        <fullName evidence="2">Uncharacterized protein</fullName>
    </submittedName>
</protein>
<comment type="caution">
    <text evidence="2">The sequence shown here is derived from an EMBL/GenBank/DDBJ whole genome shotgun (WGS) entry which is preliminary data.</text>
</comment>
<feature type="chain" id="PRO_5019463033" evidence="1">
    <location>
        <begin position="19"/>
        <end position="88"/>
    </location>
</feature>
<feature type="signal peptide" evidence="1">
    <location>
        <begin position="1"/>
        <end position="18"/>
    </location>
</feature>
<accession>A0A432ZM97</accession>
<reference evidence="2 3" key="1">
    <citation type="journal article" date="2011" name="Front. Microbiol.">
        <title>Genomic signatures of strain selection and enhancement in Bacillus atrophaeus var. globigii, a historical biowarfare simulant.</title>
        <authorList>
            <person name="Gibbons H.S."/>
            <person name="Broomall S.M."/>
            <person name="McNew L.A."/>
            <person name="Daligault H."/>
            <person name="Chapman C."/>
            <person name="Bruce D."/>
            <person name="Karavis M."/>
            <person name="Krepps M."/>
            <person name="McGregor P.A."/>
            <person name="Hong C."/>
            <person name="Park K.H."/>
            <person name="Akmal A."/>
            <person name="Feldman A."/>
            <person name="Lin J.S."/>
            <person name="Chang W.E."/>
            <person name="Higgs B.W."/>
            <person name="Demirev P."/>
            <person name="Lindquist J."/>
            <person name="Liem A."/>
            <person name="Fochler E."/>
            <person name="Read T.D."/>
            <person name="Tapia R."/>
            <person name="Johnson S."/>
            <person name="Bishop-Lilly K.A."/>
            <person name="Detter C."/>
            <person name="Han C."/>
            <person name="Sozhamannan S."/>
            <person name="Rosenzweig C.N."/>
            <person name="Skowronski E.W."/>
        </authorList>
    </citation>
    <scope>NUCLEOTIDE SEQUENCE [LARGE SCALE GENOMIC DNA]</scope>
    <source>
        <strain evidence="2 3">PIT1</strain>
    </source>
</reference>
<organism evidence="2 3">
    <name type="scientific">Pseudidiomarina taiwanensis</name>
    <dbReference type="NCBI Taxonomy" id="337250"/>
    <lineage>
        <taxon>Bacteria</taxon>
        <taxon>Pseudomonadati</taxon>
        <taxon>Pseudomonadota</taxon>
        <taxon>Gammaproteobacteria</taxon>
        <taxon>Alteromonadales</taxon>
        <taxon>Idiomarinaceae</taxon>
        <taxon>Pseudidiomarina</taxon>
    </lineage>
</organism>
<keyword evidence="3" id="KW-1185">Reference proteome</keyword>
<gene>
    <name evidence="2" type="ORF">CWI83_00350</name>
</gene>